<dbReference type="AlphaFoldDB" id="A0A7S2CLV0"/>
<dbReference type="EMBL" id="HBGS01030563">
    <property type="protein sequence ID" value="CAD9429152.1"/>
    <property type="molecule type" value="Transcribed_RNA"/>
</dbReference>
<protein>
    <submittedName>
        <fullName evidence="1">Uncharacterized protein</fullName>
    </submittedName>
</protein>
<sequence length="223" mass="24903">MEKVYPGASVSECLEKLRAEEPTPMPVDALVDLTAELISKLNKAVFCRDDKEELQAIIGLLVMLETESKWPGPTADEGFNATRNKYCAIQVKWGQVMEKVYPGDSPSVCLNKLRAEQPIVVPAISEPLFQQTDYADGGIKTEFMKRFEEEGEVPEEKYVCTVCYPLPKSAGAINSDSGRDKSYKTPGALIKHLNKDKLKLIHHILLPDHGNKRLVRLNSTENN</sequence>
<name>A0A7S2CLV0_9STRA</name>
<proteinExistence type="predicted"/>
<organism evidence="1">
    <name type="scientific">Octactis speculum</name>
    <dbReference type="NCBI Taxonomy" id="3111310"/>
    <lineage>
        <taxon>Eukaryota</taxon>
        <taxon>Sar</taxon>
        <taxon>Stramenopiles</taxon>
        <taxon>Ochrophyta</taxon>
        <taxon>Dictyochophyceae</taxon>
        <taxon>Dictyochales</taxon>
        <taxon>Dictyochaceae</taxon>
        <taxon>Octactis</taxon>
    </lineage>
</organism>
<accession>A0A7S2CLV0</accession>
<gene>
    <name evidence="1" type="ORF">DSPE1174_LOCUS15591</name>
</gene>
<evidence type="ECO:0000313" key="1">
    <source>
        <dbReference type="EMBL" id="CAD9429152.1"/>
    </source>
</evidence>
<reference evidence="1" key="1">
    <citation type="submission" date="2021-01" db="EMBL/GenBank/DDBJ databases">
        <authorList>
            <person name="Corre E."/>
            <person name="Pelletier E."/>
            <person name="Niang G."/>
            <person name="Scheremetjew M."/>
            <person name="Finn R."/>
            <person name="Kale V."/>
            <person name="Holt S."/>
            <person name="Cochrane G."/>
            <person name="Meng A."/>
            <person name="Brown T."/>
            <person name="Cohen L."/>
        </authorList>
    </citation>
    <scope>NUCLEOTIDE SEQUENCE</scope>
    <source>
        <strain evidence="1">CCMP1381</strain>
    </source>
</reference>